<proteinExistence type="predicted"/>
<dbReference type="AlphaFoldDB" id="A0AAV3WWF3"/>
<dbReference type="PANTHER" id="PTHR10948">
    <property type="entry name" value="TRANSPOSASE"/>
    <property type="match status" value="1"/>
</dbReference>
<dbReference type="SUPFAM" id="SSF53098">
    <property type="entry name" value="Ribonuclease H-like"/>
    <property type="match status" value="1"/>
</dbReference>
<dbReference type="GO" id="GO:0015074">
    <property type="term" value="P:DNA integration"/>
    <property type="evidence" value="ECO:0007669"/>
    <property type="project" value="InterPro"/>
</dbReference>
<evidence type="ECO:0000313" key="4">
    <source>
        <dbReference type="Proteomes" id="UP000887127"/>
    </source>
</evidence>
<evidence type="ECO:0000313" key="3">
    <source>
        <dbReference type="EMBL" id="GEQ36568.1"/>
    </source>
</evidence>
<dbReference type="GO" id="GO:0005829">
    <property type="term" value="C:cytosol"/>
    <property type="evidence" value="ECO:0007669"/>
    <property type="project" value="TreeGrafter"/>
</dbReference>
<dbReference type="InterPro" id="IPR001584">
    <property type="entry name" value="Integrase_cat-core"/>
</dbReference>
<dbReference type="GO" id="GO:0003676">
    <property type="term" value="F:nucleic acid binding"/>
    <property type="evidence" value="ECO:0007669"/>
    <property type="project" value="InterPro"/>
</dbReference>
<reference evidence="3" key="1">
    <citation type="submission" date="2019-08" db="EMBL/GenBank/DDBJ databases">
        <title>Marinilactibacillus psychrotolerans M13-2T whole genome sequencing project.</title>
        <authorList>
            <person name="Ishikawa M."/>
            <person name="Suzuki T."/>
            <person name="Matsutani M."/>
        </authorList>
    </citation>
    <scope>NUCLEOTIDE SEQUENCE</scope>
    <source>
        <strain evidence="3">M13-2T</strain>
    </source>
</reference>
<dbReference type="EMBL" id="BKBI01000017">
    <property type="protein sequence ID" value="GEQ36568.1"/>
    <property type="molecule type" value="Genomic_DNA"/>
</dbReference>
<dbReference type="Proteomes" id="UP000887127">
    <property type="component" value="Unassembled WGS sequence"/>
</dbReference>
<sequence length="320" mass="36911">MAYTHLTMEDLGWIETYHTIGLSASKIANKLERSKQPVCNVVNYLKQGYTIQDYYARYKKNKSNCGARRKTFTGKEIRYIKDKVASGWTPDVIIGRQEIDLKCSMRTLYRRFKDSSLLDQTTLPLKGKRKPNGHKEKRGKQAFKRSLQDRALSYPHYTNEFGHLEGDTIIGEHHKSAVITLVERLSKVIITLKPEGRKATDIEEKLSEWFASIPSHSFKSITFDCGKEFSNWRSVSNHHDISIFFADPGCPSQRGLNEQSNGLLRRDGLPKQMDFNKTDQSFISSVSNYRNTIPRKSLDYRTPIEVFHEHVSDWKPSSLI</sequence>
<organism evidence="3 4">
    <name type="scientific">Marinilactibacillus psychrotolerans</name>
    <dbReference type="NCBI Taxonomy" id="191770"/>
    <lineage>
        <taxon>Bacteria</taxon>
        <taxon>Bacillati</taxon>
        <taxon>Bacillota</taxon>
        <taxon>Bacilli</taxon>
        <taxon>Lactobacillales</taxon>
        <taxon>Carnobacteriaceae</taxon>
        <taxon>Marinilactibacillus</taxon>
    </lineage>
</organism>
<feature type="compositionally biased region" description="Basic residues" evidence="1">
    <location>
        <begin position="126"/>
        <end position="142"/>
    </location>
</feature>
<protein>
    <submittedName>
        <fullName evidence="3">Transposase</fullName>
    </submittedName>
</protein>
<gene>
    <name evidence="3" type="ORF">M132T_20760</name>
</gene>
<dbReference type="InterPro" id="IPR012337">
    <property type="entry name" value="RNaseH-like_sf"/>
</dbReference>
<dbReference type="RefSeq" id="WP_220727641.1">
    <property type="nucleotide sequence ID" value="NZ_BKBI01000017.1"/>
</dbReference>
<dbReference type="PROSITE" id="PS50994">
    <property type="entry name" value="INTEGRASE"/>
    <property type="match status" value="1"/>
</dbReference>
<dbReference type="GO" id="GO:0032196">
    <property type="term" value="P:transposition"/>
    <property type="evidence" value="ECO:0007669"/>
    <property type="project" value="TreeGrafter"/>
</dbReference>
<evidence type="ECO:0000256" key="1">
    <source>
        <dbReference type="SAM" id="MobiDB-lite"/>
    </source>
</evidence>
<name>A0AAV3WWF3_9LACT</name>
<dbReference type="InterPro" id="IPR036397">
    <property type="entry name" value="RNaseH_sf"/>
</dbReference>
<comment type="caution">
    <text evidence="3">The sequence shown here is derived from an EMBL/GenBank/DDBJ whole genome shotgun (WGS) entry which is preliminary data.</text>
</comment>
<evidence type="ECO:0000259" key="2">
    <source>
        <dbReference type="PROSITE" id="PS50994"/>
    </source>
</evidence>
<dbReference type="PANTHER" id="PTHR10948:SF23">
    <property type="entry name" value="TRANSPOSASE INSI FOR INSERTION SEQUENCE ELEMENT IS30A-RELATED"/>
    <property type="match status" value="1"/>
</dbReference>
<accession>A0AAV3WWF3</accession>
<feature type="domain" description="Integrase catalytic" evidence="2">
    <location>
        <begin position="151"/>
        <end position="311"/>
    </location>
</feature>
<dbReference type="Gene3D" id="3.30.420.10">
    <property type="entry name" value="Ribonuclease H-like superfamily/Ribonuclease H"/>
    <property type="match status" value="1"/>
</dbReference>
<feature type="region of interest" description="Disordered" evidence="1">
    <location>
        <begin position="123"/>
        <end position="142"/>
    </location>
</feature>
<dbReference type="NCBIfam" id="NF033563">
    <property type="entry name" value="transpos_IS30"/>
    <property type="match status" value="1"/>
</dbReference>
<dbReference type="GO" id="GO:0004803">
    <property type="term" value="F:transposase activity"/>
    <property type="evidence" value="ECO:0007669"/>
    <property type="project" value="TreeGrafter"/>
</dbReference>
<dbReference type="InterPro" id="IPR051917">
    <property type="entry name" value="Transposase-Integrase"/>
</dbReference>
<dbReference type="InterPro" id="IPR053392">
    <property type="entry name" value="Transposase_IS30-like"/>
</dbReference>